<name>A0A2H3AQI9_9AGAR</name>
<dbReference type="EMBL" id="KZ293479">
    <property type="protein sequence ID" value="PBK61071.1"/>
    <property type="molecule type" value="Genomic_DNA"/>
</dbReference>
<proteinExistence type="predicted"/>
<evidence type="ECO:0000313" key="2">
    <source>
        <dbReference type="Proteomes" id="UP000218334"/>
    </source>
</evidence>
<reference evidence="2" key="1">
    <citation type="journal article" date="2017" name="Nat. Ecol. Evol.">
        <title>Genome expansion and lineage-specific genetic innovations in the forest pathogenic fungi Armillaria.</title>
        <authorList>
            <person name="Sipos G."/>
            <person name="Prasanna A.N."/>
            <person name="Walter M.C."/>
            <person name="O'Connor E."/>
            <person name="Balint B."/>
            <person name="Krizsan K."/>
            <person name="Kiss B."/>
            <person name="Hess J."/>
            <person name="Varga T."/>
            <person name="Slot J."/>
            <person name="Riley R."/>
            <person name="Boka B."/>
            <person name="Rigling D."/>
            <person name="Barry K."/>
            <person name="Lee J."/>
            <person name="Mihaltcheva S."/>
            <person name="LaButti K."/>
            <person name="Lipzen A."/>
            <person name="Waldron R."/>
            <person name="Moloney N.M."/>
            <person name="Sperisen C."/>
            <person name="Kredics L."/>
            <person name="Vagvoelgyi C."/>
            <person name="Patrignani A."/>
            <person name="Fitzpatrick D."/>
            <person name="Nagy I."/>
            <person name="Doyle S."/>
            <person name="Anderson J.B."/>
            <person name="Grigoriev I.V."/>
            <person name="Gueldener U."/>
            <person name="Muensterkoetter M."/>
            <person name="Nagy L.G."/>
        </authorList>
    </citation>
    <scope>NUCLEOTIDE SEQUENCE [LARGE SCALE GENOMIC DNA]</scope>
    <source>
        <strain evidence="2">28-4</strain>
    </source>
</reference>
<organism evidence="1 2">
    <name type="scientific">Armillaria solidipes</name>
    <dbReference type="NCBI Taxonomy" id="1076256"/>
    <lineage>
        <taxon>Eukaryota</taxon>
        <taxon>Fungi</taxon>
        <taxon>Dikarya</taxon>
        <taxon>Basidiomycota</taxon>
        <taxon>Agaricomycotina</taxon>
        <taxon>Agaricomycetes</taxon>
        <taxon>Agaricomycetidae</taxon>
        <taxon>Agaricales</taxon>
        <taxon>Marasmiineae</taxon>
        <taxon>Physalacriaceae</taxon>
        <taxon>Armillaria</taxon>
    </lineage>
</organism>
<accession>A0A2H3AQI9</accession>
<protein>
    <submittedName>
        <fullName evidence="1">Uncharacterized protein</fullName>
    </submittedName>
</protein>
<keyword evidence="2" id="KW-1185">Reference proteome</keyword>
<feature type="non-terminal residue" evidence="1">
    <location>
        <position position="104"/>
    </location>
</feature>
<dbReference type="Proteomes" id="UP000218334">
    <property type="component" value="Unassembled WGS sequence"/>
</dbReference>
<dbReference type="AlphaFoldDB" id="A0A2H3AQI9"/>
<gene>
    <name evidence="1" type="ORF">ARMSODRAFT_897235</name>
</gene>
<evidence type="ECO:0000313" key="1">
    <source>
        <dbReference type="EMBL" id="PBK61071.1"/>
    </source>
</evidence>
<sequence length="104" mass="11389">MISARLRNTIVAILTNTLWQGSDGIITGMFFCLQIYLANSSLLFVGEATSIGGHNIVRALAASYERNTTTSNLREYIKEYIGVQYNAVIDKATSGGSNIYGMSW</sequence>